<dbReference type="KEGG" id="dov:DSCO28_49550"/>
<gene>
    <name evidence="2" type="ORF">DSCO28_49550</name>
</gene>
<reference evidence="2 3" key="1">
    <citation type="submission" date="2019-11" db="EMBL/GenBank/DDBJ databases">
        <title>Comparative genomics of hydrocarbon-degrading Desulfosarcina strains.</title>
        <authorList>
            <person name="Watanabe M."/>
            <person name="Kojima H."/>
            <person name="Fukui M."/>
        </authorList>
    </citation>
    <scope>NUCLEOTIDE SEQUENCE [LARGE SCALE GENOMIC DNA]</scope>
    <source>
        <strain evidence="2 3">28bB2T</strain>
    </source>
</reference>
<evidence type="ECO:0000313" key="3">
    <source>
        <dbReference type="Proteomes" id="UP000425960"/>
    </source>
</evidence>
<dbReference type="EMBL" id="AP021876">
    <property type="protein sequence ID" value="BBO84389.1"/>
    <property type="molecule type" value="Genomic_DNA"/>
</dbReference>
<feature type="chain" id="PRO_5024281288" evidence="1">
    <location>
        <begin position="24"/>
        <end position="310"/>
    </location>
</feature>
<protein>
    <submittedName>
        <fullName evidence="2">Uncharacterized protein</fullName>
    </submittedName>
</protein>
<sequence length="310" mass="32383">MHMLGRLLLLVLLLLPPAEPAVADEPVIQQLETGCINWSAAVVQAKGRSTPAEADAERSPDASTARLDAARQAAVENILKTAAAIRIDATARVASRMAEAPSFRGGLVNLARNATPIRQEYLSDGTLEIELSMPLTGGFAQFVLPAEIRQVDTVTATVSVHSSPENLPQGKKNGTTGTHTGLILNAIGIGAQPALAPLVADETGEVVYGPAFVSREYAVSQGMSGFSTTLAAARENIRRVGERPMVIKAIRTDARGSSALVIANTDAARLRSSAAYLGFLKACRVCIVLGPPPPPVTSPDPAPIPSDGDE</sequence>
<keyword evidence="1" id="KW-0732">Signal</keyword>
<dbReference type="AlphaFoldDB" id="A0A5K7ZVW4"/>
<organism evidence="2 3">
    <name type="scientific">Desulfosarcina ovata subsp. sediminis</name>
    <dbReference type="NCBI Taxonomy" id="885957"/>
    <lineage>
        <taxon>Bacteria</taxon>
        <taxon>Pseudomonadati</taxon>
        <taxon>Thermodesulfobacteriota</taxon>
        <taxon>Desulfobacteria</taxon>
        <taxon>Desulfobacterales</taxon>
        <taxon>Desulfosarcinaceae</taxon>
        <taxon>Desulfosarcina</taxon>
    </lineage>
</organism>
<name>A0A5K7ZVW4_9BACT</name>
<accession>A0A5K7ZVW4</accession>
<evidence type="ECO:0000256" key="1">
    <source>
        <dbReference type="SAM" id="SignalP"/>
    </source>
</evidence>
<feature type="signal peptide" evidence="1">
    <location>
        <begin position="1"/>
        <end position="23"/>
    </location>
</feature>
<dbReference type="Proteomes" id="UP000425960">
    <property type="component" value="Chromosome"/>
</dbReference>
<proteinExistence type="predicted"/>
<evidence type="ECO:0000313" key="2">
    <source>
        <dbReference type="EMBL" id="BBO84389.1"/>
    </source>
</evidence>